<dbReference type="PROSITE" id="PS50030">
    <property type="entry name" value="UBA"/>
    <property type="match status" value="1"/>
</dbReference>
<dbReference type="Pfam" id="PF00627">
    <property type="entry name" value="UBA"/>
    <property type="match status" value="1"/>
</dbReference>
<dbReference type="InterPro" id="IPR015940">
    <property type="entry name" value="UBA"/>
</dbReference>
<evidence type="ECO:0000313" key="3">
    <source>
        <dbReference type="EMBL" id="CAH7676576.1"/>
    </source>
</evidence>
<gene>
    <name evidence="3" type="ORF">PPACK8108_LOCUS11726</name>
</gene>
<comment type="caution">
    <text evidence="3">The sequence shown here is derived from an EMBL/GenBank/DDBJ whole genome shotgun (WGS) entry which is preliminary data.</text>
</comment>
<evidence type="ECO:0000259" key="2">
    <source>
        <dbReference type="PROSITE" id="PS50030"/>
    </source>
</evidence>
<reference evidence="3" key="1">
    <citation type="submission" date="2022-06" db="EMBL/GenBank/DDBJ databases">
        <authorList>
            <consortium name="SYNGENTA / RWTH Aachen University"/>
        </authorList>
    </citation>
    <scope>NUCLEOTIDE SEQUENCE</scope>
</reference>
<dbReference type="Gene3D" id="1.10.8.10">
    <property type="entry name" value="DNA helicase RuvA subunit, C-terminal domain"/>
    <property type="match status" value="1"/>
</dbReference>
<name>A0AAV0B0N0_PHAPC</name>
<dbReference type="AlphaFoldDB" id="A0AAV0B0N0"/>
<dbReference type="EMBL" id="CALTRL010002741">
    <property type="protein sequence ID" value="CAH7676576.1"/>
    <property type="molecule type" value="Genomic_DNA"/>
</dbReference>
<protein>
    <recommendedName>
        <fullName evidence="2">UBA domain-containing protein</fullName>
    </recommendedName>
</protein>
<evidence type="ECO:0000313" key="4">
    <source>
        <dbReference type="Proteomes" id="UP001153365"/>
    </source>
</evidence>
<feature type="compositionally biased region" description="Polar residues" evidence="1">
    <location>
        <begin position="43"/>
        <end position="54"/>
    </location>
</feature>
<accession>A0AAV0B0N0</accession>
<sequence length="77" mass="8552">MGFPQSVCKTVLSRRQNNLNLATEFLLALLILVQRTRDKESARNQTNSNASRPSTEAADPTVLEPSVSDSTEELNYI</sequence>
<proteinExistence type="predicted"/>
<dbReference type="Proteomes" id="UP001153365">
    <property type="component" value="Unassembled WGS sequence"/>
</dbReference>
<feature type="region of interest" description="Disordered" evidence="1">
    <location>
        <begin position="38"/>
        <end position="77"/>
    </location>
</feature>
<organism evidence="3 4">
    <name type="scientific">Phakopsora pachyrhizi</name>
    <name type="common">Asian soybean rust disease fungus</name>
    <dbReference type="NCBI Taxonomy" id="170000"/>
    <lineage>
        <taxon>Eukaryota</taxon>
        <taxon>Fungi</taxon>
        <taxon>Dikarya</taxon>
        <taxon>Basidiomycota</taxon>
        <taxon>Pucciniomycotina</taxon>
        <taxon>Pucciniomycetes</taxon>
        <taxon>Pucciniales</taxon>
        <taxon>Phakopsoraceae</taxon>
        <taxon>Phakopsora</taxon>
    </lineage>
</organism>
<keyword evidence="4" id="KW-1185">Reference proteome</keyword>
<evidence type="ECO:0000256" key="1">
    <source>
        <dbReference type="SAM" id="MobiDB-lite"/>
    </source>
</evidence>
<feature type="domain" description="UBA" evidence="2">
    <location>
        <begin position="1"/>
        <end position="29"/>
    </location>
</feature>